<accession>A0A9Q0W0V4</accession>
<dbReference type="EMBL" id="JAPFFM010000007">
    <property type="protein sequence ID" value="KAJ6757015.1"/>
    <property type="molecule type" value="Genomic_DNA"/>
</dbReference>
<name>A0A9Q0W0V4_9ROSI</name>
<comment type="caution">
    <text evidence="1">The sequence shown here is derived from an EMBL/GenBank/DDBJ whole genome shotgun (WGS) entry which is preliminary data.</text>
</comment>
<protein>
    <submittedName>
        <fullName evidence="1">Uncharacterized protein</fullName>
    </submittedName>
</protein>
<organism evidence="1 2">
    <name type="scientific">Salix koriyanagi</name>
    <dbReference type="NCBI Taxonomy" id="2511006"/>
    <lineage>
        <taxon>Eukaryota</taxon>
        <taxon>Viridiplantae</taxon>
        <taxon>Streptophyta</taxon>
        <taxon>Embryophyta</taxon>
        <taxon>Tracheophyta</taxon>
        <taxon>Spermatophyta</taxon>
        <taxon>Magnoliopsida</taxon>
        <taxon>eudicotyledons</taxon>
        <taxon>Gunneridae</taxon>
        <taxon>Pentapetalae</taxon>
        <taxon>rosids</taxon>
        <taxon>fabids</taxon>
        <taxon>Malpighiales</taxon>
        <taxon>Salicaceae</taxon>
        <taxon>Saliceae</taxon>
        <taxon>Salix</taxon>
    </lineage>
</organism>
<evidence type="ECO:0000313" key="1">
    <source>
        <dbReference type="EMBL" id="KAJ6757015.1"/>
    </source>
</evidence>
<reference evidence="1" key="2">
    <citation type="journal article" date="2023" name="Int. J. Mol. Sci.">
        <title>De Novo Assembly and Annotation of 11 Diverse Shrub Willow (Salix) Genomes Reveals Novel Gene Organization in Sex-Linked Regions.</title>
        <authorList>
            <person name="Hyden B."/>
            <person name="Feng K."/>
            <person name="Yates T.B."/>
            <person name="Jawdy S."/>
            <person name="Cereghino C."/>
            <person name="Smart L.B."/>
            <person name="Muchero W."/>
        </authorList>
    </citation>
    <scope>NUCLEOTIDE SEQUENCE</scope>
    <source>
        <tissue evidence="1">Shoot tip</tissue>
    </source>
</reference>
<dbReference type="Proteomes" id="UP001151752">
    <property type="component" value="Chromosome 13"/>
</dbReference>
<gene>
    <name evidence="1" type="ORF">OIU74_026302</name>
</gene>
<evidence type="ECO:0000313" key="2">
    <source>
        <dbReference type="Proteomes" id="UP001151752"/>
    </source>
</evidence>
<feature type="non-terminal residue" evidence="1">
    <location>
        <position position="11"/>
    </location>
</feature>
<sequence length="11" mass="1288">MLLNMLPISKK</sequence>
<proteinExistence type="predicted"/>
<reference evidence="1" key="1">
    <citation type="submission" date="2022-11" db="EMBL/GenBank/DDBJ databases">
        <authorList>
            <person name="Hyden B.L."/>
            <person name="Feng K."/>
            <person name="Yates T."/>
            <person name="Jawdy S."/>
            <person name="Smart L.B."/>
            <person name="Muchero W."/>
        </authorList>
    </citation>
    <scope>NUCLEOTIDE SEQUENCE</scope>
    <source>
        <tissue evidence="1">Shoot tip</tissue>
    </source>
</reference>
<keyword evidence="2" id="KW-1185">Reference proteome</keyword>